<dbReference type="InterPro" id="IPR050117">
    <property type="entry name" value="MAPK"/>
</dbReference>
<reference evidence="11 12" key="1">
    <citation type="journal article" date="2018" name="IMA Fungus">
        <title>IMA Genome-F 9: Draft genome sequence of Annulohypoxylon stygium, Aspergillus mulundensis, Berkeleyomyces basicola (syn. Thielaviopsis basicola), Ceratocystis smalleyi, two Cercospora beticola strains, Coleophoma cylindrospora, Fusarium fracticaudum, Phialophora cf. hyalina, and Morchella septimelata.</title>
        <authorList>
            <person name="Wingfield B.D."/>
            <person name="Bills G.F."/>
            <person name="Dong Y."/>
            <person name="Huang W."/>
            <person name="Nel W.J."/>
            <person name="Swalarsk-Parry B.S."/>
            <person name="Vaghefi N."/>
            <person name="Wilken P.M."/>
            <person name="An Z."/>
            <person name="de Beer Z.W."/>
            <person name="De Vos L."/>
            <person name="Chen L."/>
            <person name="Duong T.A."/>
            <person name="Gao Y."/>
            <person name="Hammerbacher A."/>
            <person name="Kikkert J.R."/>
            <person name="Li Y."/>
            <person name="Li H."/>
            <person name="Li K."/>
            <person name="Li Q."/>
            <person name="Liu X."/>
            <person name="Ma X."/>
            <person name="Naidoo K."/>
            <person name="Pethybridge S.J."/>
            <person name="Sun J."/>
            <person name="Steenkamp E.T."/>
            <person name="van der Nest M.A."/>
            <person name="van Wyk S."/>
            <person name="Wingfield M.J."/>
            <person name="Xiong C."/>
            <person name="Yue Q."/>
            <person name="Zhang X."/>
        </authorList>
    </citation>
    <scope>NUCLEOTIDE SEQUENCE [LARGE SCALE GENOMIC DNA]</scope>
    <source>
        <strain evidence="11 12">DSM 5745</strain>
    </source>
</reference>
<comment type="caution">
    <text evidence="11">The sequence shown here is derived from an EMBL/GenBank/DDBJ whole genome shotgun (WGS) entry which is preliminary data.</text>
</comment>
<dbReference type="InterPro" id="IPR000719">
    <property type="entry name" value="Prot_kinase_dom"/>
</dbReference>
<comment type="cofactor">
    <cofactor evidence="1">
        <name>Mg(2+)</name>
        <dbReference type="ChEBI" id="CHEBI:18420"/>
    </cofactor>
</comment>
<keyword evidence="12" id="KW-1185">Reference proteome</keyword>
<dbReference type="GeneID" id="38117987"/>
<keyword evidence="4" id="KW-0808">Transferase</keyword>
<dbReference type="RefSeq" id="XP_026601665.1">
    <property type="nucleotide sequence ID" value="XM_026749633.1"/>
</dbReference>
<dbReference type="FunFam" id="1.10.510.10:FF:000049">
    <property type="entry name" value="Mitogen-activated protein kinase"/>
    <property type="match status" value="1"/>
</dbReference>
<evidence type="ECO:0000256" key="6">
    <source>
        <dbReference type="ARBA" id="ARBA00022777"/>
    </source>
</evidence>
<feature type="domain" description="Protein kinase" evidence="10">
    <location>
        <begin position="20"/>
        <end position="299"/>
    </location>
</feature>
<dbReference type="GO" id="GO:0004707">
    <property type="term" value="F:MAP kinase activity"/>
    <property type="evidence" value="ECO:0007669"/>
    <property type="project" value="UniProtKB-EC"/>
</dbReference>
<evidence type="ECO:0000313" key="11">
    <source>
        <dbReference type="EMBL" id="RDW72445.1"/>
    </source>
</evidence>
<evidence type="ECO:0000256" key="2">
    <source>
        <dbReference type="ARBA" id="ARBA00012411"/>
    </source>
</evidence>
<dbReference type="PROSITE" id="PS50011">
    <property type="entry name" value="PROTEIN_KINASE_DOM"/>
    <property type="match status" value="1"/>
</dbReference>
<keyword evidence="7" id="KW-0067">ATP-binding</keyword>
<dbReference type="InterPro" id="IPR008271">
    <property type="entry name" value="Ser/Thr_kinase_AS"/>
</dbReference>
<dbReference type="SMART" id="SM00220">
    <property type="entry name" value="S_TKc"/>
    <property type="match status" value="1"/>
</dbReference>
<keyword evidence="5" id="KW-0547">Nucleotide-binding</keyword>
<dbReference type="EC" id="2.7.11.24" evidence="2"/>
<organism evidence="11 12">
    <name type="scientific">Aspergillus mulundensis</name>
    <dbReference type="NCBI Taxonomy" id="1810919"/>
    <lineage>
        <taxon>Eukaryota</taxon>
        <taxon>Fungi</taxon>
        <taxon>Dikarya</taxon>
        <taxon>Ascomycota</taxon>
        <taxon>Pezizomycotina</taxon>
        <taxon>Eurotiomycetes</taxon>
        <taxon>Eurotiomycetidae</taxon>
        <taxon>Eurotiales</taxon>
        <taxon>Aspergillaceae</taxon>
        <taxon>Aspergillus</taxon>
        <taxon>Aspergillus subgen. Nidulantes</taxon>
    </lineage>
</organism>
<evidence type="ECO:0000256" key="3">
    <source>
        <dbReference type="ARBA" id="ARBA00022527"/>
    </source>
</evidence>
<proteinExistence type="inferred from homology"/>
<sequence>MAEFIRSEILGTTFETTSRYANLQPVGLGTAGVVCSAYDLISEQVVAIKKMMKPFDSLSVAKRTYREVKLLRHLRHDNLINMSDIFISPLEDVYLVTELLGTDLHRLLNGKPLEAKFAQYFTYQILRGLKYIHSAGVIHRDLKPGNLLINENCDLKICDFGLARVQEPQMTGYVSTRYYRAPEIMLTWQRYGNKVDLWSVGCILAEMLLGRPLFPGTDHINQFWLITDLLGNPPDELIDRITTTNTRRVVKSMAKRNPRPLRDIIPGAEDAALNLIDNLLIFDPDRRISADQGLKHPWMAPYHDPTDEPIAAEKFDWSFNDAELPLETWKIMIYTEVLDFFQLTTTPDPIEEQNQQALPGAQDPQLQLSSLLNLGEGELLPDLAATIDPTKFAPVDYLADGLPYGPTQFYQG</sequence>
<evidence type="ECO:0000256" key="7">
    <source>
        <dbReference type="ARBA" id="ARBA00022840"/>
    </source>
</evidence>
<dbReference type="Gene3D" id="3.30.200.20">
    <property type="entry name" value="Phosphorylase Kinase, domain 1"/>
    <property type="match status" value="1"/>
</dbReference>
<gene>
    <name evidence="11" type="ORF">DSM5745_07617</name>
</gene>
<dbReference type="AlphaFoldDB" id="A0A3D8REG5"/>
<evidence type="ECO:0000256" key="5">
    <source>
        <dbReference type="ARBA" id="ARBA00022741"/>
    </source>
</evidence>
<keyword evidence="6 11" id="KW-0418">Kinase</keyword>
<dbReference type="PROSITE" id="PS01351">
    <property type="entry name" value="MAPK"/>
    <property type="match status" value="1"/>
</dbReference>
<dbReference type="GO" id="GO:0005524">
    <property type="term" value="F:ATP binding"/>
    <property type="evidence" value="ECO:0007669"/>
    <property type="project" value="UniProtKB-KW"/>
</dbReference>
<dbReference type="Proteomes" id="UP000256690">
    <property type="component" value="Unassembled WGS sequence"/>
</dbReference>
<dbReference type="Pfam" id="PF00069">
    <property type="entry name" value="Pkinase"/>
    <property type="match status" value="1"/>
</dbReference>
<dbReference type="InterPro" id="IPR011009">
    <property type="entry name" value="Kinase-like_dom_sf"/>
</dbReference>
<dbReference type="SUPFAM" id="SSF56112">
    <property type="entry name" value="Protein kinase-like (PK-like)"/>
    <property type="match status" value="1"/>
</dbReference>
<name>A0A3D8REG5_9EURO</name>
<dbReference type="STRING" id="1810919.A0A3D8REG5"/>
<evidence type="ECO:0000256" key="9">
    <source>
        <dbReference type="ARBA" id="ARBA00074789"/>
    </source>
</evidence>
<dbReference type="PANTHER" id="PTHR24055">
    <property type="entry name" value="MITOGEN-ACTIVATED PROTEIN KINASE"/>
    <property type="match status" value="1"/>
</dbReference>
<dbReference type="FunFam" id="3.30.200.20:FF:000046">
    <property type="entry name" value="Mitogen-activated protein kinase"/>
    <property type="match status" value="1"/>
</dbReference>
<dbReference type="Gene3D" id="1.10.510.10">
    <property type="entry name" value="Transferase(Phosphotransferase) domain 1"/>
    <property type="match status" value="1"/>
</dbReference>
<dbReference type="OrthoDB" id="192887at2759"/>
<evidence type="ECO:0000313" key="12">
    <source>
        <dbReference type="Proteomes" id="UP000256690"/>
    </source>
</evidence>
<evidence type="ECO:0000259" key="10">
    <source>
        <dbReference type="PROSITE" id="PS50011"/>
    </source>
</evidence>
<dbReference type="EMBL" id="PVWQ01000009">
    <property type="protein sequence ID" value="RDW72445.1"/>
    <property type="molecule type" value="Genomic_DNA"/>
</dbReference>
<protein>
    <recommendedName>
        <fullName evidence="9">Mitogen-activated protein kinase mpkC</fullName>
        <ecNumber evidence="2">2.7.11.24</ecNumber>
    </recommendedName>
</protein>
<comment type="similarity">
    <text evidence="8">Belongs to the protein kinase superfamily. Ser/Thr protein kinase family. MAP kinase subfamily.</text>
</comment>
<evidence type="ECO:0000256" key="1">
    <source>
        <dbReference type="ARBA" id="ARBA00001946"/>
    </source>
</evidence>
<keyword evidence="3" id="KW-0723">Serine/threonine-protein kinase</keyword>
<evidence type="ECO:0000256" key="4">
    <source>
        <dbReference type="ARBA" id="ARBA00022679"/>
    </source>
</evidence>
<accession>A0A3D8REG5</accession>
<dbReference type="InterPro" id="IPR003527">
    <property type="entry name" value="MAP_kinase_CS"/>
</dbReference>
<evidence type="ECO:0000256" key="8">
    <source>
        <dbReference type="ARBA" id="ARBA00061056"/>
    </source>
</evidence>
<dbReference type="PROSITE" id="PS00108">
    <property type="entry name" value="PROTEIN_KINASE_ST"/>
    <property type="match status" value="1"/>
</dbReference>